<dbReference type="InterPro" id="IPR008490">
    <property type="entry name" value="Transposase_InsH_N"/>
</dbReference>
<dbReference type="Pfam" id="PF01609">
    <property type="entry name" value="DDE_Tnp_1"/>
    <property type="match status" value="1"/>
</dbReference>
<dbReference type="RefSeq" id="WP_013778708.1">
    <property type="nucleotide sequence ID" value="NC_015519.1"/>
</dbReference>
<gene>
    <name evidence="3" type="ordered locus">TEPIRE1_1776</name>
</gene>
<dbReference type="HOGENOM" id="CLU_622413_0_0_9"/>
<dbReference type="Proteomes" id="UP000010802">
    <property type="component" value="Chromosome"/>
</dbReference>
<dbReference type="GO" id="GO:0006313">
    <property type="term" value="P:DNA transposition"/>
    <property type="evidence" value="ECO:0007669"/>
    <property type="project" value="InterPro"/>
</dbReference>
<reference evidence="4" key="1">
    <citation type="journal article" date="2013" name="Genome Announc.">
        <title>First genome sequence of a syntrophic acetate-oxidizing bacterium, Tepidanaerobacter acetatoxydans strain Re1.</title>
        <authorList>
            <person name="Manzoor S."/>
            <person name="Bongcam-Rudloff E."/>
            <person name="Schnurer A."/>
            <person name="Muller B."/>
        </authorList>
    </citation>
    <scope>NUCLEOTIDE SEQUENCE [LARGE SCALE GENOMIC DNA]</scope>
    <source>
        <strain evidence="4">Re1</strain>
    </source>
</reference>
<keyword evidence="4" id="KW-1185">Reference proteome</keyword>
<dbReference type="EMBL" id="HF563609">
    <property type="protein sequence ID" value="CDI40811.1"/>
    <property type="molecule type" value="Genomic_DNA"/>
</dbReference>
<name>F4LWR4_TEPAE</name>
<accession>F4LWR4</accession>
<dbReference type="KEGG" id="tae:TepiRe1_1776"/>
<evidence type="ECO:0000259" key="2">
    <source>
        <dbReference type="Pfam" id="PF05598"/>
    </source>
</evidence>
<feature type="domain" description="Transposase InsH N-terminal" evidence="2">
    <location>
        <begin position="24"/>
        <end position="107"/>
    </location>
</feature>
<dbReference type="eggNOG" id="COG3039">
    <property type="taxonomic scope" value="Bacteria"/>
</dbReference>
<evidence type="ECO:0000313" key="3">
    <source>
        <dbReference type="EMBL" id="CDI40811.1"/>
    </source>
</evidence>
<dbReference type="PANTHER" id="PTHR35604">
    <property type="entry name" value="TRANSPOSASE INSH FOR INSERTION SEQUENCE ELEMENT IS5A-RELATED"/>
    <property type="match status" value="1"/>
</dbReference>
<feature type="domain" description="Transposase IS4-like" evidence="1">
    <location>
        <begin position="180"/>
        <end position="411"/>
    </location>
</feature>
<proteinExistence type="predicted"/>
<dbReference type="Pfam" id="PF05598">
    <property type="entry name" value="DUF772"/>
    <property type="match status" value="1"/>
</dbReference>
<sequence length="444" mass="51980">MSIIPQQTLFVWDDEIENLGDLERLRLVIEYIPDEELMQMLEKQRGKGRDDYPVRAMWNSILAGVVYQHPSIESLRRELARNGQLRLMCGFYQKLVPPAWVYTRFLKKLFEHEEEIEKIFKKLVEELYKLLPDFGKDLAIDSKAISSLATGINKNQKTDGRRDKDAAWGKKEYRGIREDKSVWEKIIKWFGYKLHLIVDANYELPVAYSVTKASESDISQAHQMIDKLEKERPQILKHCNTIEADRGYDDTKLIQKLYDQHKIKPVIDIRNMWKDPDKTRSLPGYENVIYNYKGNVYCCCQETGKQKEMAAGGFEEDRKTLKKLCPAKQYGLDCKCIDTCPIKHGIRIKIDIDRRIFTPIDRASYKWKRYYNKRTAVERVNSRLDESFGFEKHYIRGQKKMSIKCGVALCVMLAMALGRIKEKQAEQMRSLVKPVQKEKVQTAA</sequence>
<dbReference type="GO" id="GO:0004803">
    <property type="term" value="F:transposase activity"/>
    <property type="evidence" value="ECO:0007669"/>
    <property type="project" value="InterPro"/>
</dbReference>
<evidence type="ECO:0000259" key="1">
    <source>
        <dbReference type="Pfam" id="PF01609"/>
    </source>
</evidence>
<protein>
    <submittedName>
        <fullName evidence="3">Transposase</fullName>
    </submittedName>
</protein>
<dbReference type="PANTHER" id="PTHR35604:SF2">
    <property type="entry name" value="TRANSPOSASE INSH FOR INSERTION SEQUENCE ELEMENT IS5A-RELATED"/>
    <property type="match status" value="1"/>
</dbReference>
<dbReference type="InterPro" id="IPR002559">
    <property type="entry name" value="Transposase_11"/>
</dbReference>
<dbReference type="KEGG" id="tep:TepRe1_1650"/>
<dbReference type="OrthoDB" id="1727069at2"/>
<dbReference type="AlphaFoldDB" id="F4LWR4"/>
<dbReference type="STRING" id="1209989.TepRe1_1650"/>
<organism evidence="3 4">
    <name type="scientific">Tepidanaerobacter acetatoxydans (strain DSM 21804 / JCM 16047 / Re1)</name>
    <dbReference type="NCBI Taxonomy" id="1209989"/>
    <lineage>
        <taxon>Bacteria</taxon>
        <taxon>Bacillati</taxon>
        <taxon>Bacillota</taxon>
        <taxon>Clostridia</taxon>
        <taxon>Thermosediminibacterales</taxon>
        <taxon>Tepidanaerobacteraceae</taxon>
        <taxon>Tepidanaerobacter</taxon>
    </lineage>
</organism>
<evidence type="ECO:0000313" key="4">
    <source>
        <dbReference type="Proteomes" id="UP000010802"/>
    </source>
</evidence>
<dbReference type="GO" id="GO:0003677">
    <property type="term" value="F:DNA binding"/>
    <property type="evidence" value="ECO:0007669"/>
    <property type="project" value="InterPro"/>
</dbReference>